<dbReference type="AlphaFoldDB" id="A0A433XEC9"/>
<keyword evidence="2 8" id="KW-1278">Translocase</keyword>
<proteinExistence type="inferred from homology"/>
<keyword evidence="13" id="KW-1185">Reference proteome</keyword>
<comment type="subunit">
    <text evidence="8">Composed of six subunits; NqrA, NqrB, NqrC, NqrD, NqrE and NqrF.</text>
</comment>
<keyword evidence="7 8" id="KW-0739">Sodium transport</keyword>
<evidence type="ECO:0000259" key="9">
    <source>
        <dbReference type="Pfam" id="PF05896"/>
    </source>
</evidence>
<sequence length="417" mass="45012">MKVRVRGGFNPWFGPAPSYDGETGLVPRTIAILGDDTPGIRAVFEQEEGAMVAAGDPLFTDRRRPELRHVAPAAGIITEISRGPRRSLDRLVITLDIDSKAPRTFMVPDRLDRNALVALMIEAGLWIGLRTRPFGRIPAPADQPEALFITAIDTRPLAPDPSAVITPRRLWFGRGLSALRLLTSGKTYLCHGEGAVMPSVDGVVPARFAGPHPAGLAGTHIHHLHPVGARGTVWHLGYEEVIALGHLLETGIIWQRRVVGLAGDGVRQAVLLETVPGADLHELFSGRLVEAPVRLLSGSPVDGRVGRYLARGHQQASALRHAPVPERSTGLRHAADWLMRGSGAVIPNRLQESAAPPFLLPVPFLRAISVGDTETARRLGALELIEEDLALLAYADGGKADFGRMLRNVLDALEAER</sequence>
<protein>
    <recommendedName>
        <fullName evidence="8">Na(+)-translocating NADH-quinone reductase subunit A</fullName>
        <shortName evidence="8">Na(+)-NQR subunit A</shortName>
        <shortName evidence="8">Na(+)-translocating NQR subunit A</shortName>
        <ecNumber evidence="8">7.2.1.1</ecNumber>
    </recommendedName>
    <alternativeName>
        <fullName evidence="8">NQR complex subunit A</fullName>
    </alternativeName>
    <alternativeName>
        <fullName evidence="8">NQR-1 subunit A</fullName>
    </alternativeName>
</protein>
<dbReference type="GO" id="GO:0016655">
    <property type="term" value="F:oxidoreductase activity, acting on NAD(P)H, quinone or similar compound as acceptor"/>
    <property type="evidence" value="ECO:0007669"/>
    <property type="project" value="UniProtKB-UniRule"/>
</dbReference>
<keyword evidence="4 8" id="KW-0915">Sodium</keyword>
<evidence type="ECO:0000256" key="2">
    <source>
        <dbReference type="ARBA" id="ARBA00022967"/>
    </source>
</evidence>
<feature type="domain" description="Na(+)-translocating NADH-quinone reductase subunit A C-terminal" evidence="10">
    <location>
        <begin position="258"/>
        <end position="304"/>
    </location>
</feature>
<evidence type="ECO:0000256" key="8">
    <source>
        <dbReference type="HAMAP-Rule" id="MF_00425"/>
    </source>
</evidence>
<evidence type="ECO:0000313" key="13">
    <source>
        <dbReference type="Proteomes" id="UP000281547"/>
    </source>
</evidence>
<feature type="domain" description="NqrA second alpha/beta" evidence="11">
    <location>
        <begin position="111"/>
        <end position="252"/>
    </location>
</feature>
<dbReference type="PANTHER" id="PTHR37839">
    <property type="entry name" value="NA(+)-TRANSLOCATING NADH-QUINONE REDUCTASE SUBUNIT A"/>
    <property type="match status" value="1"/>
</dbReference>
<evidence type="ECO:0000256" key="3">
    <source>
        <dbReference type="ARBA" id="ARBA00023027"/>
    </source>
</evidence>
<dbReference type="OrthoDB" id="9774536at2"/>
<dbReference type="Pfam" id="PF05896">
    <property type="entry name" value="NQRA_N"/>
    <property type="match status" value="1"/>
</dbReference>
<dbReference type="InterPro" id="IPR056147">
    <property type="entry name" value="NQRA_N"/>
</dbReference>
<dbReference type="RefSeq" id="WP_127187377.1">
    <property type="nucleotide sequence ID" value="NZ_RZNJ01000002.1"/>
</dbReference>
<keyword evidence="6 8" id="KW-0830">Ubiquinone</keyword>
<evidence type="ECO:0000256" key="7">
    <source>
        <dbReference type="ARBA" id="ARBA00023201"/>
    </source>
</evidence>
<dbReference type="InterPro" id="IPR008703">
    <property type="entry name" value="NqrA"/>
</dbReference>
<evidence type="ECO:0000259" key="11">
    <source>
        <dbReference type="Pfam" id="PF24836"/>
    </source>
</evidence>
<evidence type="ECO:0000256" key="1">
    <source>
        <dbReference type="ARBA" id="ARBA00022448"/>
    </source>
</evidence>
<comment type="caution">
    <text evidence="12">The sequence shown here is derived from an EMBL/GenBank/DDBJ whole genome shotgun (WGS) entry which is preliminary data.</text>
</comment>
<evidence type="ECO:0000256" key="4">
    <source>
        <dbReference type="ARBA" id="ARBA00023053"/>
    </source>
</evidence>
<accession>A0A433XEC9</accession>
<dbReference type="Pfam" id="PF11973">
    <property type="entry name" value="NQRA_SLBB"/>
    <property type="match status" value="1"/>
</dbReference>
<dbReference type="Pfam" id="PF24836">
    <property type="entry name" value="NQRA_2nd"/>
    <property type="match status" value="1"/>
</dbReference>
<dbReference type="EMBL" id="RZNJ01000002">
    <property type="protein sequence ID" value="RUT32420.1"/>
    <property type="molecule type" value="Genomic_DNA"/>
</dbReference>
<comment type="similarity">
    <text evidence="8">Belongs to the NqrA family.</text>
</comment>
<gene>
    <name evidence="8" type="primary">nqrA</name>
    <name evidence="12" type="ORF">EMQ25_04470</name>
</gene>
<evidence type="ECO:0000259" key="10">
    <source>
        <dbReference type="Pfam" id="PF11973"/>
    </source>
</evidence>
<name>A0A433XEC9_9HYPH</name>
<dbReference type="Proteomes" id="UP000281547">
    <property type="component" value="Unassembled WGS sequence"/>
</dbReference>
<comment type="catalytic activity">
    <reaction evidence="8">
        <text>a ubiquinone + n Na(+)(in) + NADH + H(+) = a ubiquinol + n Na(+)(out) + NAD(+)</text>
        <dbReference type="Rhea" id="RHEA:47748"/>
        <dbReference type="Rhea" id="RHEA-COMP:9565"/>
        <dbReference type="Rhea" id="RHEA-COMP:9566"/>
        <dbReference type="ChEBI" id="CHEBI:15378"/>
        <dbReference type="ChEBI" id="CHEBI:16389"/>
        <dbReference type="ChEBI" id="CHEBI:17976"/>
        <dbReference type="ChEBI" id="CHEBI:29101"/>
        <dbReference type="ChEBI" id="CHEBI:57540"/>
        <dbReference type="ChEBI" id="CHEBI:57945"/>
        <dbReference type="EC" id="7.2.1.1"/>
    </reaction>
</comment>
<keyword evidence="3 8" id="KW-0520">NAD</keyword>
<dbReference type="GO" id="GO:0006814">
    <property type="term" value="P:sodium ion transport"/>
    <property type="evidence" value="ECO:0007669"/>
    <property type="project" value="UniProtKB-UniRule"/>
</dbReference>
<evidence type="ECO:0000256" key="6">
    <source>
        <dbReference type="ARBA" id="ARBA00023075"/>
    </source>
</evidence>
<organism evidence="12 13">
    <name type="scientific">Arsenicitalea aurantiaca</name>
    <dbReference type="NCBI Taxonomy" id="1783274"/>
    <lineage>
        <taxon>Bacteria</taxon>
        <taxon>Pseudomonadati</taxon>
        <taxon>Pseudomonadota</taxon>
        <taxon>Alphaproteobacteria</taxon>
        <taxon>Hyphomicrobiales</taxon>
        <taxon>Devosiaceae</taxon>
        <taxon>Arsenicitalea</taxon>
    </lineage>
</organism>
<dbReference type="InterPro" id="IPR056148">
    <property type="entry name" value="NQRA_2nd"/>
</dbReference>
<dbReference type="HAMAP" id="MF_00425">
    <property type="entry name" value="NqrA"/>
    <property type="match status" value="1"/>
</dbReference>
<feature type="domain" description="NqrA N-terminal barrel-sandwich hybrid" evidence="9">
    <location>
        <begin position="24"/>
        <end position="96"/>
    </location>
</feature>
<reference evidence="12 13" key="1">
    <citation type="journal article" date="2016" name="Int. J. Syst. Evol. Microbiol.">
        <title>Arsenicitalea aurantiaca gen. nov., sp. nov., a new member of the family Hyphomicrobiaceae, isolated from high-arsenic sediment.</title>
        <authorList>
            <person name="Mu Y."/>
            <person name="Zhou L."/>
            <person name="Zeng X.C."/>
            <person name="Liu L."/>
            <person name="Pan Y."/>
            <person name="Chen X."/>
            <person name="Wang J."/>
            <person name="Li S."/>
            <person name="Li W.J."/>
            <person name="Wang Y."/>
        </authorList>
    </citation>
    <scope>NUCLEOTIDE SEQUENCE [LARGE SCALE GENOMIC DNA]</scope>
    <source>
        <strain evidence="12 13">42-50</strain>
    </source>
</reference>
<keyword evidence="1 8" id="KW-0813">Transport</keyword>
<dbReference type="InterPro" id="IPR022615">
    <property type="entry name" value="NqrA_C_domain"/>
</dbReference>
<dbReference type="PANTHER" id="PTHR37839:SF1">
    <property type="entry name" value="NA(+)-TRANSLOCATING NADH-QUINONE REDUCTASE SUBUNIT A"/>
    <property type="match status" value="1"/>
</dbReference>
<dbReference type="EC" id="7.2.1.1" evidence="8"/>
<evidence type="ECO:0000256" key="5">
    <source>
        <dbReference type="ARBA" id="ARBA00023065"/>
    </source>
</evidence>
<comment type="function">
    <text evidence="8">NQR complex catalyzes the reduction of ubiquinone-1 to ubiquinol by two successive reactions, coupled with the transport of Na(+) ions from the cytoplasm to the periplasm. NqrA to NqrE are probably involved in the second step, the conversion of ubisemiquinone to ubiquinol.</text>
</comment>
<keyword evidence="5 8" id="KW-0406">Ion transport</keyword>
<evidence type="ECO:0000313" key="12">
    <source>
        <dbReference type="EMBL" id="RUT32420.1"/>
    </source>
</evidence>